<dbReference type="PANTHER" id="PTHR45618">
    <property type="entry name" value="MITOCHONDRIAL DICARBOXYLATE CARRIER-RELATED"/>
    <property type="match status" value="1"/>
</dbReference>
<dbReference type="InterPro" id="IPR023395">
    <property type="entry name" value="MCP_dom_sf"/>
</dbReference>
<evidence type="ECO:0000256" key="3">
    <source>
        <dbReference type="ARBA" id="ARBA00022448"/>
    </source>
</evidence>
<gene>
    <name evidence="11" type="ORF">PPROV_000535000</name>
</gene>
<dbReference type="InterPro" id="IPR018108">
    <property type="entry name" value="MCP_transmembrane"/>
</dbReference>
<evidence type="ECO:0000313" key="11">
    <source>
        <dbReference type="EMBL" id="GHP06605.1"/>
    </source>
</evidence>
<accession>A0A830HIM8</accession>
<dbReference type="Gene3D" id="1.50.40.10">
    <property type="entry name" value="Mitochondrial carrier domain"/>
    <property type="match status" value="1"/>
</dbReference>
<dbReference type="Proteomes" id="UP000660262">
    <property type="component" value="Unassembled WGS sequence"/>
</dbReference>
<comment type="caution">
    <text evidence="11">The sequence shown here is derived from an EMBL/GenBank/DDBJ whole genome shotgun (WGS) entry which is preliminary data.</text>
</comment>
<dbReference type="SUPFAM" id="SSF103506">
    <property type="entry name" value="Mitochondrial carrier"/>
    <property type="match status" value="1"/>
</dbReference>
<evidence type="ECO:0000256" key="7">
    <source>
        <dbReference type="ARBA" id="ARBA00023136"/>
    </source>
</evidence>
<dbReference type="AlphaFoldDB" id="A0A830HIM8"/>
<keyword evidence="6" id="KW-1133">Transmembrane helix</keyword>
<evidence type="ECO:0000256" key="6">
    <source>
        <dbReference type="ARBA" id="ARBA00022989"/>
    </source>
</evidence>
<organism evidence="11 12">
    <name type="scientific">Pycnococcus provasolii</name>
    <dbReference type="NCBI Taxonomy" id="41880"/>
    <lineage>
        <taxon>Eukaryota</taxon>
        <taxon>Viridiplantae</taxon>
        <taxon>Chlorophyta</taxon>
        <taxon>Pseudoscourfieldiophyceae</taxon>
        <taxon>Pseudoscourfieldiales</taxon>
        <taxon>Pycnococcaceae</taxon>
        <taxon>Pycnococcus</taxon>
    </lineage>
</organism>
<comment type="similarity">
    <text evidence="2 9">Belongs to the mitochondrial carrier (TC 2.A.29) family.</text>
</comment>
<dbReference type="OrthoDB" id="6703404at2759"/>
<feature type="repeat" description="Solcar" evidence="8">
    <location>
        <begin position="160"/>
        <end position="248"/>
    </location>
</feature>
<keyword evidence="3 9" id="KW-0813">Transport</keyword>
<evidence type="ECO:0008006" key="13">
    <source>
        <dbReference type="Google" id="ProtNLM"/>
    </source>
</evidence>
<feature type="region of interest" description="Disordered" evidence="10">
    <location>
        <begin position="65"/>
        <end position="85"/>
    </location>
</feature>
<keyword evidence="7 8" id="KW-0472">Membrane</keyword>
<sequence length="355" mass="36975">MSAPISTSILNSLLVSGCANATATTFTHPLDVLKVRMQLQQAGSAGARRGYYVLAACPHAAAGNGATSASLQPSPSPSASLIREAQTAASTGTSSQIFATRRAPPPSVLTTAVQIASREGVGGFYKGLAPAIARSSLYGGVRLGLYGPLRDAMANANNHSATHRKVVAGLLSGATAAIIFNPIDLVKVRLMASAGDAAAAPGAALVVAKDVYRSGGLPAFWRGSLPSALRSSILTACQCAAYDETKNLVTRVTGWRREQFRNHLASALVAGVVTTTATTPVDVVRTNVFASHRDGAMHPSRSHAPWDIARAIYTREGVRGFFKGWVAGYVRIGPQTAITFVACEQFRRALGMSAV</sequence>
<keyword evidence="4 8" id="KW-0812">Transmembrane</keyword>
<evidence type="ECO:0000256" key="5">
    <source>
        <dbReference type="ARBA" id="ARBA00022737"/>
    </source>
</evidence>
<dbReference type="InterPro" id="IPR050391">
    <property type="entry name" value="Mito_Metabolite_Transporter"/>
</dbReference>
<evidence type="ECO:0000256" key="8">
    <source>
        <dbReference type="PROSITE-ProRule" id="PRU00282"/>
    </source>
</evidence>
<evidence type="ECO:0000256" key="1">
    <source>
        <dbReference type="ARBA" id="ARBA00004141"/>
    </source>
</evidence>
<reference evidence="11" key="1">
    <citation type="submission" date="2020-10" db="EMBL/GenBank/DDBJ databases">
        <title>Unveiling of a novel bifunctional photoreceptor, Dualchrome1, isolated from a cosmopolitan green alga.</title>
        <authorList>
            <person name="Suzuki S."/>
            <person name="Kawachi M."/>
        </authorList>
    </citation>
    <scope>NUCLEOTIDE SEQUENCE</scope>
    <source>
        <strain evidence="11">NIES 2893</strain>
    </source>
</reference>
<name>A0A830HIM8_9CHLO</name>
<evidence type="ECO:0000256" key="9">
    <source>
        <dbReference type="RuleBase" id="RU000488"/>
    </source>
</evidence>
<comment type="subcellular location">
    <subcellularLocation>
        <location evidence="1">Membrane</location>
        <topology evidence="1">Multi-pass membrane protein</topology>
    </subcellularLocation>
</comment>
<feature type="compositionally biased region" description="Low complexity" evidence="10">
    <location>
        <begin position="65"/>
        <end position="81"/>
    </location>
</feature>
<protein>
    <recommendedName>
        <fullName evidence="13">Mitochondrial carrier protein</fullName>
    </recommendedName>
</protein>
<evidence type="ECO:0000256" key="10">
    <source>
        <dbReference type="SAM" id="MobiDB-lite"/>
    </source>
</evidence>
<dbReference type="GO" id="GO:0016020">
    <property type="term" value="C:membrane"/>
    <property type="evidence" value="ECO:0007669"/>
    <property type="project" value="UniProtKB-SubCell"/>
</dbReference>
<feature type="repeat" description="Solcar" evidence="8">
    <location>
        <begin position="7"/>
        <end position="152"/>
    </location>
</feature>
<dbReference type="Pfam" id="PF00153">
    <property type="entry name" value="Mito_carr"/>
    <property type="match status" value="4"/>
</dbReference>
<keyword evidence="5" id="KW-0677">Repeat</keyword>
<keyword evidence="12" id="KW-1185">Reference proteome</keyword>
<dbReference type="EMBL" id="BNJQ01000013">
    <property type="protein sequence ID" value="GHP06605.1"/>
    <property type="molecule type" value="Genomic_DNA"/>
</dbReference>
<feature type="repeat" description="Solcar" evidence="8">
    <location>
        <begin position="258"/>
        <end position="349"/>
    </location>
</feature>
<evidence type="ECO:0000256" key="4">
    <source>
        <dbReference type="ARBA" id="ARBA00022692"/>
    </source>
</evidence>
<evidence type="ECO:0000256" key="2">
    <source>
        <dbReference type="ARBA" id="ARBA00006375"/>
    </source>
</evidence>
<evidence type="ECO:0000313" key="12">
    <source>
        <dbReference type="Proteomes" id="UP000660262"/>
    </source>
</evidence>
<proteinExistence type="inferred from homology"/>
<dbReference type="PROSITE" id="PS50920">
    <property type="entry name" value="SOLCAR"/>
    <property type="match status" value="3"/>
</dbReference>